<reference evidence="1 2" key="1">
    <citation type="journal article" date="2018" name="Nat. Biotechnol.">
        <title>A standardized bacterial taxonomy based on genome phylogeny substantially revises the tree of life.</title>
        <authorList>
            <person name="Parks D.H."/>
            <person name="Chuvochina M."/>
            <person name="Waite D.W."/>
            <person name="Rinke C."/>
            <person name="Skarshewski A."/>
            <person name="Chaumeil P.A."/>
            <person name="Hugenholtz P."/>
        </authorList>
    </citation>
    <scope>NUCLEOTIDE SEQUENCE [LARGE SCALE GENOMIC DNA]</scope>
    <source>
        <strain evidence="1">UBA9169</strain>
    </source>
</reference>
<accession>A0A348W731</accession>
<evidence type="ECO:0000313" key="2">
    <source>
        <dbReference type="Proteomes" id="UP000264719"/>
    </source>
</evidence>
<comment type="caution">
    <text evidence="1">The sequence shown here is derived from an EMBL/GenBank/DDBJ whole genome shotgun (WGS) entry which is preliminary data.</text>
</comment>
<dbReference type="EMBL" id="DMVW01000010">
    <property type="protein sequence ID" value="HAR50343.1"/>
    <property type="molecule type" value="Genomic_DNA"/>
</dbReference>
<evidence type="ECO:0000313" key="1">
    <source>
        <dbReference type="EMBL" id="HAR50343.1"/>
    </source>
</evidence>
<protein>
    <submittedName>
        <fullName evidence="1">Uncharacterized protein</fullName>
    </submittedName>
</protein>
<name>A0A348W731_9RHOB</name>
<organism evidence="1 2">
    <name type="scientific">Roseovarius nubinhibens</name>
    <dbReference type="NCBI Taxonomy" id="314263"/>
    <lineage>
        <taxon>Bacteria</taxon>
        <taxon>Pseudomonadati</taxon>
        <taxon>Pseudomonadota</taxon>
        <taxon>Alphaproteobacteria</taxon>
        <taxon>Rhodobacterales</taxon>
        <taxon>Roseobacteraceae</taxon>
        <taxon>Roseovarius</taxon>
    </lineage>
</organism>
<gene>
    <name evidence="1" type="ORF">DCS45_00520</name>
</gene>
<sequence length="500" mass="53528">MALMALTGQVSAQDQPLSAIGWLNETSRVPVARPVVPPSPEAPVAQGVTLPEVTVMPLGGTRRDAVGLLPPDVTGLPVSLWIASREADLETLWERTTAEPMPAVQALYYTLLLAEAEPPSGDDGAFLATRVRALMRFGAIEPAHAMLERAGPDTSELFPLWFDLSLLTGDEAKPCEALNKNPALMKSYAAQIFCHARAGDWSTAALLYDSAAPLGLLSKIEAHLLAQYLDPEMVDDSTTLAPPSSPDPLIFSLYEAAGAPLPTRSLPRLFATADLRNTAGWKAEIEAAERLTRTGALTENRLLGLYTDRRPAASGGIWDRVSAVQKFDAALTNGSAEEISATLPSVWAHMGRVGLQVPFAQLYGQSLARRDLTGQTAELAWRIRLLSSAYESAAKTPPEGADRFLAALALGTPTSDPATTQLEQSIAEAFASTGAAHRHEAHLREGKLGEAILRAAILLDRSGPEDYDEIRDALATLRAVGLEDTARRAALQRLILGQSR</sequence>
<dbReference type="Proteomes" id="UP000264719">
    <property type="component" value="Unassembled WGS sequence"/>
</dbReference>
<proteinExistence type="predicted"/>
<dbReference type="AlphaFoldDB" id="A0A348W731"/>